<evidence type="ECO:0000256" key="3">
    <source>
        <dbReference type="ARBA" id="ARBA00022692"/>
    </source>
</evidence>
<feature type="transmembrane region" description="Helical" evidence="6">
    <location>
        <begin position="17"/>
        <end position="41"/>
    </location>
</feature>
<evidence type="ECO:0000256" key="5">
    <source>
        <dbReference type="ARBA" id="ARBA00023136"/>
    </source>
</evidence>
<keyword evidence="8" id="KW-1185">Reference proteome</keyword>
<dbReference type="AlphaFoldDB" id="A0A0W8IBB6"/>
<dbReference type="GO" id="GO:0005886">
    <property type="term" value="C:plasma membrane"/>
    <property type="evidence" value="ECO:0007669"/>
    <property type="project" value="UniProtKB-SubCell"/>
</dbReference>
<feature type="transmembrane region" description="Helical" evidence="6">
    <location>
        <begin position="163"/>
        <end position="183"/>
    </location>
</feature>
<keyword evidence="5 6" id="KW-0472">Membrane</keyword>
<comment type="caution">
    <text evidence="7">The sequence shown here is derived from an EMBL/GenBank/DDBJ whole genome shotgun (WGS) entry which is preliminary data.</text>
</comment>
<dbReference type="Proteomes" id="UP000054837">
    <property type="component" value="Unassembled WGS sequence"/>
</dbReference>
<dbReference type="InterPro" id="IPR022791">
    <property type="entry name" value="L-PG_synthase/AglD"/>
</dbReference>
<dbReference type="RefSeq" id="WP_058890356.1">
    <property type="nucleotide sequence ID" value="NZ_LQBL01000007.1"/>
</dbReference>
<evidence type="ECO:0000313" key="8">
    <source>
        <dbReference type="Proteomes" id="UP000054837"/>
    </source>
</evidence>
<dbReference type="EMBL" id="LQBL01000007">
    <property type="protein sequence ID" value="KUG57234.1"/>
    <property type="molecule type" value="Genomic_DNA"/>
</dbReference>
<reference evidence="7 8" key="1">
    <citation type="submission" date="2015-12" db="EMBL/GenBank/DDBJ databases">
        <title>Serinicoccus chungangenesis strain CD08_5 genome sequencing and assembly.</title>
        <authorList>
            <person name="Chander A.M."/>
            <person name="Kaur G."/>
            <person name="Nair G.R."/>
            <person name="Dhawan D.K."/>
            <person name="Kochhar R.K."/>
            <person name="Mayilraj S."/>
            <person name="Bhadada S.K."/>
        </authorList>
    </citation>
    <scope>NUCLEOTIDE SEQUENCE [LARGE SCALE GENOMIC DNA]</scope>
    <source>
        <strain evidence="7 8">CD08_5</strain>
    </source>
</reference>
<dbReference type="STRING" id="767452.AVL62_15555"/>
<evidence type="ECO:0008006" key="9">
    <source>
        <dbReference type="Google" id="ProtNLM"/>
    </source>
</evidence>
<feature type="transmembrane region" description="Helical" evidence="6">
    <location>
        <begin position="195"/>
        <end position="217"/>
    </location>
</feature>
<accession>A0A0W8IBB6</accession>
<name>A0A0W8IBB6_9MICO</name>
<keyword evidence="4 6" id="KW-1133">Transmembrane helix</keyword>
<evidence type="ECO:0000313" key="7">
    <source>
        <dbReference type="EMBL" id="KUG57234.1"/>
    </source>
</evidence>
<keyword evidence="2" id="KW-1003">Cell membrane</keyword>
<organism evidence="7 8">
    <name type="scientific">Serinicoccus chungangensis</name>
    <dbReference type="NCBI Taxonomy" id="767452"/>
    <lineage>
        <taxon>Bacteria</taxon>
        <taxon>Bacillati</taxon>
        <taxon>Actinomycetota</taxon>
        <taxon>Actinomycetes</taxon>
        <taxon>Micrococcales</taxon>
        <taxon>Ornithinimicrobiaceae</taxon>
        <taxon>Serinicoccus</taxon>
    </lineage>
</organism>
<evidence type="ECO:0000256" key="4">
    <source>
        <dbReference type="ARBA" id="ARBA00022989"/>
    </source>
</evidence>
<dbReference type="OrthoDB" id="4803763at2"/>
<dbReference type="PANTHER" id="PTHR40277:SF1">
    <property type="entry name" value="BLL5419 PROTEIN"/>
    <property type="match status" value="1"/>
</dbReference>
<sequence>MSDSLVATRPRPRRGRLVVGATLQVLLTLGLLGAVVALWGLSPFTTAAGALPWWAVLTGLGLGAAGVVLQALRWRIVARHHRISLPVGPAVARCWQAAFLNSVLPGGVAGDALRAADDSSDAQAPDGRRALASGFAAVAAERLVGTTVVLLAAAVALLGPVPLVGVACLAGAVVTAAVAWRWLRVLPLRDLALVLLLSVAGWAAFVAMFVLAVVVVAPDVEVSLAPGLATVSVAAMSVPLTVGGWGTREAAAGWIFMVRGLDMGTGVTVSIGYGILALLSTLPGAAILAVRTAPRLREVGRARTRRGAG</sequence>
<protein>
    <recommendedName>
        <fullName evidence="9">Dolichol-P-glucose synthetase-like protein</fullName>
    </recommendedName>
</protein>
<evidence type="ECO:0000256" key="1">
    <source>
        <dbReference type="ARBA" id="ARBA00004651"/>
    </source>
</evidence>
<gene>
    <name evidence="7" type="ORF">AVL62_15555</name>
</gene>
<feature type="transmembrane region" description="Helical" evidence="6">
    <location>
        <begin position="271"/>
        <end position="293"/>
    </location>
</feature>
<dbReference type="PANTHER" id="PTHR40277">
    <property type="entry name" value="BLL5419 PROTEIN"/>
    <property type="match status" value="1"/>
</dbReference>
<comment type="subcellular location">
    <subcellularLocation>
        <location evidence="1">Cell membrane</location>
        <topology evidence="1">Multi-pass membrane protein</topology>
    </subcellularLocation>
</comment>
<evidence type="ECO:0000256" key="6">
    <source>
        <dbReference type="SAM" id="Phobius"/>
    </source>
</evidence>
<evidence type="ECO:0000256" key="2">
    <source>
        <dbReference type="ARBA" id="ARBA00022475"/>
    </source>
</evidence>
<dbReference type="Pfam" id="PF03706">
    <property type="entry name" value="LPG_synthase_TM"/>
    <property type="match status" value="1"/>
</dbReference>
<keyword evidence="3 6" id="KW-0812">Transmembrane</keyword>
<proteinExistence type="predicted"/>
<feature type="transmembrane region" description="Helical" evidence="6">
    <location>
        <begin position="53"/>
        <end position="72"/>
    </location>
</feature>